<evidence type="ECO:0000313" key="1">
    <source>
        <dbReference type="EMBL" id="PBJ31543.1"/>
    </source>
</evidence>
<organism evidence="1 2">
    <name type="scientific">Mycobacterium avium subsp. hominissuis</name>
    <dbReference type="NCBI Taxonomy" id="439334"/>
    <lineage>
        <taxon>Bacteria</taxon>
        <taxon>Bacillati</taxon>
        <taxon>Actinomycetota</taxon>
        <taxon>Actinomycetes</taxon>
        <taxon>Mycobacteriales</taxon>
        <taxon>Mycobacteriaceae</taxon>
        <taxon>Mycobacterium</taxon>
        <taxon>Mycobacterium avium complex (MAC)</taxon>
    </lineage>
</organism>
<name>A0A2A3L4H4_MYCAV</name>
<evidence type="ECO:0000313" key="2">
    <source>
        <dbReference type="Proteomes" id="UP000218842"/>
    </source>
</evidence>
<reference evidence="1 2" key="1">
    <citation type="journal article" date="2017" name="Genome Biol. Evol.">
        <title>Population Structure and Local Adaptation of MAC Lung Disease Agent Mycobacterium avium subsp. hominissuis.</title>
        <authorList>
            <person name="Yano H."/>
            <person name="Iwamoto T."/>
            <person name="Nishiuchi Y."/>
            <person name="Nakajima C."/>
            <person name="Starkova D.A."/>
            <person name="Mokrousov I."/>
            <person name="Narvskaya O."/>
            <person name="Yoshida S."/>
            <person name="Arikawa K."/>
            <person name="Nakanishi N."/>
            <person name="Osaki K."/>
            <person name="Nakagawa I."/>
            <person name="Ato M."/>
            <person name="Suzuki Y."/>
            <person name="Maruyama F."/>
        </authorList>
    </citation>
    <scope>NUCLEOTIDE SEQUENCE [LARGE SCALE GENOMIC DNA]</scope>
    <source>
        <strain evidence="1 2">OCU466</strain>
    </source>
</reference>
<proteinExistence type="predicted"/>
<accession>A0A2A3L4H4</accession>
<protein>
    <submittedName>
        <fullName evidence="1">Uncharacterized protein</fullName>
    </submittedName>
</protein>
<comment type="caution">
    <text evidence="1">The sequence shown here is derived from an EMBL/GenBank/DDBJ whole genome shotgun (WGS) entry which is preliminary data.</text>
</comment>
<dbReference type="Proteomes" id="UP000218842">
    <property type="component" value="Unassembled WGS sequence"/>
</dbReference>
<sequence length="60" mass="6665">MSRPRSLINAIMWGHRRHNVVGLISISVAWVTRGDQVAFFGDQLSQSVLIGGFVIADDIR</sequence>
<dbReference type="AlphaFoldDB" id="A0A2A3L4H4"/>
<gene>
    <name evidence="1" type="ORF">XV03_19665</name>
</gene>
<dbReference type="EMBL" id="LBGZ01000124">
    <property type="protein sequence ID" value="PBJ31543.1"/>
    <property type="molecule type" value="Genomic_DNA"/>
</dbReference>